<feature type="domain" description="PCI" evidence="6">
    <location>
        <begin position="159"/>
        <end position="329"/>
    </location>
</feature>
<dbReference type="GO" id="GO:0003743">
    <property type="term" value="F:translation initiation factor activity"/>
    <property type="evidence" value="ECO:0007669"/>
    <property type="project" value="UniProtKB-UniRule"/>
</dbReference>
<keyword evidence="8" id="KW-1185">Reference proteome</keyword>
<comment type="similarity">
    <text evidence="5">Belongs to the eIF-3 subunit M family.</text>
</comment>
<dbReference type="STRING" id="329046.A0A1Y2AN18"/>
<dbReference type="InterPro" id="IPR036390">
    <property type="entry name" value="WH_DNA-bd_sf"/>
</dbReference>
<dbReference type="EMBL" id="MCGO01000154">
    <property type="protein sequence ID" value="ORY23896.1"/>
    <property type="molecule type" value="Genomic_DNA"/>
</dbReference>
<dbReference type="Pfam" id="PF18005">
    <property type="entry name" value="eIF3m_C_helix"/>
    <property type="match status" value="1"/>
</dbReference>
<dbReference type="GO" id="GO:0071541">
    <property type="term" value="C:eukaryotic translation initiation factor 3 complex, eIF3m"/>
    <property type="evidence" value="ECO:0007669"/>
    <property type="project" value="UniProtKB-UniRule"/>
</dbReference>
<protein>
    <recommendedName>
        <fullName evidence="5">Eukaryotic translation initiation factor 3 subunit M</fullName>
        <shortName evidence="5">eIF3m</shortName>
    </recommendedName>
</protein>
<comment type="similarity">
    <text evidence="1">Belongs to the CSN7/EIF3M family. CSN7 subfamily.</text>
</comment>
<comment type="subcellular location">
    <subcellularLocation>
        <location evidence="5">Cytoplasm</location>
    </subcellularLocation>
</comment>
<dbReference type="PROSITE" id="PS50250">
    <property type="entry name" value="PCI"/>
    <property type="match status" value="1"/>
</dbReference>
<dbReference type="PANTHER" id="PTHR15350">
    <property type="entry name" value="COP9 SIGNALOSOME COMPLEX SUBUNIT 7/DENDRITIC CELL PROTEIN GA17"/>
    <property type="match status" value="1"/>
</dbReference>
<organism evidence="7 8">
    <name type="scientific">Rhizoclosmatium globosum</name>
    <dbReference type="NCBI Taxonomy" id="329046"/>
    <lineage>
        <taxon>Eukaryota</taxon>
        <taxon>Fungi</taxon>
        <taxon>Fungi incertae sedis</taxon>
        <taxon>Chytridiomycota</taxon>
        <taxon>Chytridiomycota incertae sedis</taxon>
        <taxon>Chytridiomycetes</taxon>
        <taxon>Chytridiales</taxon>
        <taxon>Chytriomycetaceae</taxon>
        <taxon>Rhizoclosmatium</taxon>
    </lineage>
</organism>
<evidence type="ECO:0000313" key="8">
    <source>
        <dbReference type="Proteomes" id="UP000193642"/>
    </source>
</evidence>
<sequence length="374" mass="41453">MDCEAEIQTLLDAQNYDAVYAKFAKKSSSLLEAVGPKDIEKVYNLLIAIVSQAKQEELADLVPSIVNPIVSSGEENATIKLKVLSNLYNSIETTSHIRYSVFVAIVQLASTSNELDTVVPVLPQLESFFVSWDVDLDEKRRLILLLSDVLGQVEEFKNLSYEYLIQYLKTYQSSKSTAAYPKQVQETALKAVHQALTLSFVTNFSDLAALGPVQSLKTAHADLLSLVQIFVSGDVKAFKAFVKKHSGFVSKNELDEEKLLKKIRLLTLSSVACKYVDSTSDMPFSVVSDALEIDVVDVEEWVVTGIRSGLIDGRIDQVQKVVCVSRATHREFSAKEWDLLSDKLAGWSNNLKDILQVLQNAKAVASAAQQQQQQ</sequence>
<evidence type="ECO:0000256" key="5">
    <source>
        <dbReference type="HAMAP-Rule" id="MF_03012"/>
    </source>
</evidence>
<dbReference type="InterPro" id="IPR045237">
    <property type="entry name" value="COPS7/eIF3m"/>
</dbReference>
<keyword evidence="3 5" id="KW-0396">Initiation factor</keyword>
<accession>A0A1Y2AN18</accession>
<evidence type="ECO:0000256" key="3">
    <source>
        <dbReference type="ARBA" id="ARBA00022540"/>
    </source>
</evidence>
<keyword evidence="2 5" id="KW-0963">Cytoplasm</keyword>
<dbReference type="AlphaFoldDB" id="A0A1Y2AN18"/>
<dbReference type="Proteomes" id="UP000193642">
    <property type="component" value="Unassembled WGS sequence"/>
</dbReference>
<gene>
    <name evidence="7" type="ORF">BCR33DRAFT_727866</name>
</gene>
<dbReference type="HAMAP" id="MF_03012">
    <property type="entry name" value="eIF3m"/>
    <property type="match status" value="1"/>
</dbReference>
<reference evidence="7 8" key="1">
    <citation type="submission" date="2016-07" db="EMBL/GenBank/DDBJ databases">
        <title>Pervasive Adenine N6-methylation of Active Genes in Fungi.</title>
        <authorList>
            <consortium name="DOE Joint Genome Institute"/>
            <person name="Mondo S.J."/>
            <person name="Dannebaum R.O."/>
            <person name="Kuo R.C."/>
            <person name="Labutti K."/>
            <person name="Haridas S."/>
            <person name="Kuo A."/>
            <person name="Salamov A."/>
            <person name="Ahrendt S.R."/>
            <person name="Lipzen A."/>
            <person name="Sullivan W."/>
            <person name="Andreopoulos W.B."/>
            <person name="Clum A."/>
            <person name="Lindquist E."/>
            <person name="Daum C."/>
            <person name="Ramamoorthy G.K."/>
            <person name="Gryganskyi A."/>
            <person name="Culley D."/>
            <person name="Magnuson J.K."/>
            <person name="James T.Y."/>
            <person name="O'Malley M.A."/>
            <person name="Stajich J.E."/>
            <person name="Spatafora J.W."/>
            <person name="Visel A."/>
            <person name="Grigoriev I.V."/>
        </authorList>
    </citation>
    <scope>NUCLEOTIDE SEQUENCE [LARGE SCALE GENOMIC DNA]</scope>
    <source>
        <strain evidence="7 8">JEL800</strain>
    </source>
</reference>
<dbReference type="GO" id="GO:0016282">
    <property type="term" value="C:eukaryotic 43S preinitiation complex"/>
    <property type="evidence" value="ECO:0007669"/>
    <property type="project" value="UniProtKB-UniRule"/>
</dbReference>
<evidence type="ECO:0000256" key="4">
    <source>
        <dbReference type="ARBA" id="ARBA00022917"/>
    </source>
</evidence>
<comment type="caution">
    <text evidence="7">The sequence shown here is derived from an EMBL/GenBank/DDBJ whole genome shotgun (WGS) entry which is preliminary data.</text>
</comment>
<evidence type="ECO:0000256" key="1">
    <source>
        <dbReference type="ARBA" id="ARBA00008482"/>
    </source>
</evidence>
<dbReference type="SMART" id="SM00088">
    <property type="entry name" value="PINT"/>
    <property type="match status" value="1"/>
</dbReference>
<dbReference type="InterPro" id="IPR027528">
    <property type="entry name" value="eIF3m"/>
</dbReference>
<comment type="function">
    <text evidence="5">Component of the eukaryotic translation initiation factor 3 (eIF-3) complex, which is involved in protein synthesis of a specialized repertoire of mRNAs and, together with other initiation factors, stimulates binding of mRNA and methionyl-tRNAi to the 40S ribosome. The eIF-3 complex specifically targets and initiates translation of a subset of mRNAs involved in cell proliferation.</text>
</comment>
<dbReference type="GO" id="GO:0001732">
    <property type="term" value="P:formation of cytoplasmic translation initiation complex"/>
    <property type="evidence" value="ECO:0007669"/>
    <property type="project" value="UniProtKB-UniRule"/>
</dbReference>
<keyword evidence="4 5" id="KW-0648">Protein biosynthesis</keyword>
<dbReference type="SUPFAM" id="SSF46785">
    <property type="entry name" value="Winged helix' DNA-binding domain"/>
    <property type="match status" value="1"/>
</dbReference>
<evidence type="ECO:0000259" key="6">
    <source>
        <dbReference type="PROSITE" id="PS50250"/>
    </source>
</evidence>
<dbReference type="InterPro" id="IPR000717">
    <property type="entry name" value="PCI_dom"/>
</dbReference>
<dbReference type="InterPro" id="IPR040750">
    <property type="entry name" value="eIF3m_C_helix"/>
</dbReference>
<evidence type="ECO:0000256" key="2">
    <source>
        <dbReference type="ARBA" id="ARBA00022490"/>
    </source>
</evidence>
<evidence type="ECO:0000313" key="7">
    <source>
        <dbReference type="EMBL" id="ORY23896.1"/>
    </source>
</evidence>
<dbReference type="PANTHER" id="PTHR15350:SF2">
    <property type="entry name" value="EUKARYOTIC TRANSLATION INITIATION FACTOR 3 SUBUNIT M"/>
    <property type="match status" value="1"/>
</dbReference>
<comment type="subunit">
    <text evidence="5">Component of the eukaryotic translation initiation factor 3 (eIF-3) complex.</text>
</comment>
<dbReference type="OrthoDB" id="10267031at2759"/>
<proteinExistence type="inferred from homology"/>
<dbReference type="GO" id="GO:0033290">
    <property type="term" value="C:eukaryotic 48S preinitiation complex"/>
    <property type="evidence" value="ECO:0007669"/>
    <property type="project" value="UniProtKB-UniRule"/>
</dbReference>
<dbReference type="Pfam" id="PF01399">
    <property type="entry name" value="PCI"/>
    <property type="match status" value="1"/>
</dbReference>
<name>A0A1Y2AN18_9FUNG</name>